<dbReference type="InterPro" id="IPR058923">
    <property type="entry name" value="RCC1-like_dom"/>
</dbReference>
<feature type="transmembrane region" description="Helical" evidence="5">
    <location>
        <begin position="78"/>
        <end position="101"/>
    </location>
</feature>
<dbReference type="InterPro" id="IPR051553">
    <property type="entry name" value="Ran_GTPase-activating"/>
</dbReference>
<feature type="domain" description="RCC1-like" evidence="6">
    <location>
        <begin position="289"/>
        <end position="508"/>
    </location>
</feature>
<dbReference type="Pfam" id="PF13540">
    <property type="entry name" value="RCC1_2"/>
    <property type="match status" value="1"/>
</dbReference>
<proteinExistence type="predicted"/>
<reference evidence="7 8" key="1">
    <citation type="submission" date="2019-11" db="EMBL/GenBank/DDBJ databases">
        <title>Draft Genome Sequence of Plant Growth-Promoting Rhizosphere-Associated Bacteria.</title>
        <authorList>
            <person name="Vasilyev I.Y."/>
            <person name="Radchenko V."/>
            <person name="Ilnitskaya E.V."/>
        </authorList>
    </citation>
    <scope>NUCLEOTIDE SEQUENCE [LARGE SCALE GENOMIC DNA]</scope>
    <source>
        <strain evidence="7 8">VRA_9sq_n</strain>
    </source>
</reference>
<dbReference type="EMBL" id="WKKW01000003">
    <property type="protein sequence ID" value="MSD91081.1"/>
    <property type="molecule type" value="Genomic_DNA"/>
</dbReference>
<feature type="region of interest" description="Disordered" evidence="4">
    <location>
        <begin position="986"/>
        <end position="1014"/>
    </location>
</feature>
<feature type="compositionally biased region" description="Basic and acidic residues" evidence="4">
    <location>
        <begin position="939"/>
        <end position="950"/>
    </location>
</feature>
<evidence type="ECO:0000313" key="8">
    <source>
        <dbReference type="Proteomes" id="UP000436357"/>
    </source>
</evidence>
<feature type="region of interest" description="Disordered" evidence="4">
    <location>
        <begin position="939"/>
        <end position="959"/>
    </location>
</feature>
<dbReference type="GO" id="GO:0005085">
    <property type="term" value="F:guanyl-nucleotide exchange factor activity"/>
    <property type="evidence" value="ECO:0007669"/>
    <property type="project" value="TreeGrafter"/>
</dbReference>
<gene>
    <name evidence="7" type="ORF">GKC41_05340</name>
</gene>
<evidence type="ECO:0000256" key="2">
    <source>
        <dbReference type="ARBA" id="ARBA00022658"/>
    </source>
</evidence>
<dbReference type="Gene3D" id="2.130.10.30">
    <property type="entry name" value="Regulator of chromosome condensation 1/beta-lactamase-inhibitor protein II"/>
    <property type="match status" value="4"/>
</dbReference>
<keyword evidence="2" id="KW-0344">Guanine-nucleotide releasing factor</keyword>
<feature type="domain" description="RCC1-like" evidence="6">
    <location>
        <begin position="909"/>
        <end position="1233"/>
    </location>
</feature>
<evidence type="ECO:0000256" key="3">
    <source>
        <dbReference type="ARBA" id="ARBA00022737"/>
    </source>
</evidence>
<dbReference type="PRINTS" id="PR00633">
    <property type="entry name" value="RCCNDNSATION"/>
</dbReference>
<feature type="compositionally biased region" description="Low complexity" evidence="4">
    <location>
        <begin position="141"/>
        <end position="164"/>
    </location>
</feature>
<keyword evidence="3" id="KW-0677">Repeat</keyword>
<feature type="compositionally biased region" description="Low complexity" evidence="4">
    <location>
        <begin position="106"/>
        <end position="115"/>
    </location>
</feature>
<dbReference type="PROSITE" id="PS00626">
    <property type="entry name" value="RCC1_2"/>
    <property type="match status" value="2"/>
</dbReference>
<comment type="subcellular location">
    <subcellularLocation>
        <location evidence="1">Cell envelope</location>
    </subcellularLocation>
</comment>
<organism evidence="7 8">
    <name type="scientific">Bifidobacterium asteroides</name>
    <dbReference type="NCBI Taxonomy" id="1684"/>
    <lineage>
        <taxon>Bacteria</taxon>
        <taxon>Bacillati</taxon>
        <taxon>Actinomycetota</taxon>
        <taxon>Actinomycetes</taxon>
        <taxon>Bifidobacteriales</taxon>
        <taxon>Bifidobacteriaceae</taxon>
        <taxon>Bifidobacterium</taxon>
    </lineage>
</organism>
<dbReference type="InterPro" id="IPR042229">
    <property type="entry name" value="Listeria/Bacterioides_rpt_sf"/>
</dbReference>
<dbReference type="GO" id="GO:0005737">
    <property type="term" value="C:cytoplasm"/>
    <property type="evidence" value="ECO:0007669"/>
    <property type="project" value="TreeGrafter"/>
</dbReference>
<dbReference type="PROSITE" id="PS50012">
    <property type="entry name" value="RCC1_3"/>
    <property type="match status" value="13"/>
</dbReference>
<dbReference type="Pfam" id="PF09479">
    <property type="entry name" value="Flg_new"/>
    <property type="match status" value="2"/>
</dbReference>
<dbReference type="PANTHER" id="PTHR45982">
    <property type="entry name" value="REGULATOR OF CHROMOSOME CONDENSATION"/>
    <property type="match status" value="1"/>
</dbReference>
<feature type="compositionally biased region" description="Polar residues" evidence="4">
    <location>
        <begin position="189"/>
        <end position="214"/>
    </location>
</feature>
<accession>A0A6N7TU31</accession>
<dbReference type="Proteomes" id="UP000436357">
    <property type="component" value="Unassembled WGS sequence"/>
</dbReference>
<feature type="region of interest" description="Disordered" evidence="4">
    <location>
        <begin position="106"/>
        <end position="228"/>
    </location>
</feature>
<dbReference type="OrthoDB" id="9796385at2"/>
<feature type="compositionally biased region" description="Polar residues" evidence="4">
    <location>
        <begin position="750"/>
        <end position="767"/>
    </location>
</feature>
<dbReference type="Pfam" id="PF00415">
    <property type="entry name" value="RCC1"/>
    <property type="match status" value="3"/>
</dbReference>
<protein>
    <recommendedName>
        <fullName evidence="6">RCC1-like domain-containing protein</fullName>
    </recommendedName>
</protein>
<sequence>MKSRRAPLNRRKVNKNFSILFVLDHQRLCYCVISGQSCLRHVIRRMLGILDNMAAIPGEGDHTMPRQHSNITVSARPALLISLLLAVILPSSLLVCTYATADSATTQSSAARAVAPTPYGNSGEEGDREAKQQSSNAPDITTQPTETATTPTSPSPLATSSPLNPTQPTPSISPTPDKTGTPDDKDNAGLQSRASTSHTVTFSNPQGTDTTQTIADGERAKRPANPTKDGYLFDGWFIGSTPVAYDFNQPITNDLKLTAHWTKADAWSMSPMQGPVAGGTKVTLTPPGPRGIRFSQVSAGRGHILAVASDGNLYSWGSNDHGQLGDGTTTERHEPVPVKKPQGVSQDFTWVQASAGYLFSMALGSDGKLYSWGDNTYGQLGNKTATAHYTPEQVNMPQNAPSGFTWKQEAVGSLHALGLGSDGNLYSWGDNDHNQLGDGTTTERHTPIQVKMPNGVPSGFKWKQMSGWGWHSLALGSDNWIYGWGANTRGEVGTGSITDNKITPVRIAWPQGAPSGLTWGQFQMGDYYSQAIGSDGNIYTWGYGGNGNVGNGSTVDVYGPTQAHKPNGVLPYFSWKQVSLLSVASLAIGSDGNLYSWGANNNGQLGDNTTTQRNTPVRVAAPQNAPTGLTWVQASAGWDNNSFGLASDGNLYSWGKNANGQLGDNTTNDRHIPGRVNLPGTTTVTAVSFGGTAGTNITKNANGTWSVTTPAHVRGKVDTTVSWTLNGQQPDAHLAYRYLDSYTVTFTSTDSSCPTPSGMPQNQTVTEGKQAKRPFPNPKADGCLFDGWFIKDTSNDSWIAYDFSQPVTGNITLAAHWTKMDTHWALNPQKGNVLGGQHITITPPTINRGIRFNQASAGGSFSIGVASDGNAYAWGNNKYGQLAQKPTDAAMQKTPVRIPLPDGADSSFTYTQVAAGDSHVLAIGSNGILYSWGRNDHGQLGDGTTTDRYKPQPVKDTSGQPFKAVQVSAGVADSAAIDSESRVYTWGSESTGKGQTPAYSTTRKNPTPAADPDNPGQTLHAVQASLNWSFVMALDADGNVYTWGYNTNGQLGNGTSDSTNYASNPARLPNQSFQAIQISAGSWNALAIDSNGNTWTWGYNGYGQLGDGSTSDKYKPQTVQNPTNTSQNLKAAQISAGVNHSLVVGRDGSLWAWGWNSNGQLGIGSTVNQNKPATIKDPANKAQTFKAVRSSVGQLHSLAIRQDGNLWAWGDNQYGQLGSNRTAAKSTTPLAVAFDPRPLVLTGVKFGGIAGTSLYRNADVTWSITNPPHDAGPVDVAVDWTIDQAAQTTAHLGYTYEGILPRAGSAGLLVLLAAGLLTAAGATAAASHQRESSSRRH</sequence>
<dbReference type="PANTHER" id="PTHR45982:SF1">
    <property type="entry name" value="REGULATOR OF CHROMOSOME CONDENSATION"/>
    <property type="match status" value="1"/>
</dbReference>
<feature type="region of interest" description="Disordered" evidence="4">
    <location>
        <begin position="319"/>
        <end position="341"/>
    </location>
</feature>
<evidence type="ECO:0000259" key="6">
    <source>
        <dbReference type="Pfam" id="PF25390"/>
    </source>
</evidence>
<keyword evidence="5" id="KW-0812">Transmembrane</keyword>
<feature type="transmembrane region" description="Helical" evidence="5">
    <location>
        <begin position="1306"/>
        <end position="1326"/>
    </location>
</feature>
<evidence type="ECO:0000256" key="4">
    <source>
        <dbReference type="SAM" id="MobiDB-lite"/>
    </source>
</evidence>
<feature type="compositionally biased region" description="Polar residues" evidence="4">
    <location>
        <begin position="987"/>
        <end position="1005"/>
    </location>
</feature>
<dbReference type="SUPFAM" id="SSF50985">
    <property type="entry name" value="RCC1/BLIP-II"/>
    <property type="match status" value="3"/>
</dbReference>
<dbReference type="NCBIfam" id="TIGR02543">
    <property type="entry name" value="List_Bact_rpt"/>
    <property type="match status" value="1"/>
</dbReference>
<dbReference type="InterPro" id="IPR013378">
    <property type="entry name" value="InlB-like_B-rpt"/>
</dbReference>
<dbReference type="GO" id="GO:0030313">
    <property type="term" value="C:cell envelope"/>
    <property type="evidence" value="ECO:0007669"/>
    <property type="project" value="UniProtKB-SubCell"/>
</dbReference>
<dbReference type="InterPro" id="IPR000408">
    <property type="entry name" value="Reg_chr_condens"/>
</dbReference>
<evidence type="ECO:0000256" key="5">
    <source>
        <dbReference type="SAM" id="Phobius"/>
    </source>
</evidence>
<dbReference type="Pfam" id="PF25390">
    <property type="entry name" value="WD40_RLD"/>
    <property type="match status" value="2"/>
</dbReference>
<name>A0A6N7TU31_9BIFI</name>
<dbReference type="InterPro" id="IPR009091">
    <property type="entry name" value="RCC1/BLIP-II"/>
</dbReference>
<keyword evidence="5" id="KW-1133">Transmembrane helix</keyword>
<evidence type="ECO:0000256" key="1">
    <source>
        <dbReference type="ARBA" id="ARBA00004196"/>
    </source>
</evidence>
<keyword evidence="5" id="KW-0472">Membrane</keyword>
<dbReference type="Gene3D" id="2.60.40.4270">
    <property type="entry name" value="Listeria-Bacteroides repeat domain"/>
    <property type="match status" value="2"/>
</dbReference>
<comment type="caution">
    <text evidence="7">The sequence shown here is derived from an EMBL/GenBank/DDBJ whole genome shotgun (WGS) entry which is preliminary data.</text>
</comment>
<feature type="region of interest" description="Disordered" evidence="4">
    <location>
        <begin position="750"/>
        <end position="776"/>
    </location>
</feature>
<evidence type="ECO:0000313" key="7">
    <source>
        <dbReference type="EMBL" id="MSD91081.1"/>
    </source>
</evidence>